<dbReference type="Proteomes" id="UP000770661">
    <property type="component" value="Unassembled WGS sequence"/>
</dbReference>
<protein>
    <submittedName>
        <fullName evidence="2">Uncharacterized protein</fullName>
    </submittedName>
</protein>
<evidence type="ECO:0000313" key="3">
    <source>
        <dbReference type="Proteomes" id="UP000770661"/>
    </source>
</evidence>
<accession>A0A8J5CTK1</accession>
<evidence type="ECO:0000313" key="2">
    <source>
        <dbReference type="EMBL" id="KAG0719327.1"/>
    </source>
</evidence>
<feature type="compositionally biased region" description="Basic and acidic residues" evidence="1">
    <location>
        <begin position="96"/>
        <end position="105"/>
    </location>
</feature>
<dbReference type="AlphaFoldDB" id="A0A8J5CTK1"/>
<dbReference type="EMBL" id="JACEEZ010014705">
    <property type="protein sequence ID" value="KAG0719327.1"/>
    <property type="molecule type" value="Genomic_DNA"/>
</dbReference>
<gene>
    <name evidence="2" type="ORF">GWK47_050726</name>
</gene>
<feature type="compositionally biased region" description="Polar residues" evidence="1">
    <location>
        <begin position="76"/>
        <end position="95"/>
    </location>
</feature>
<name>A0A8J5CTK1_CHIOP</name>
<feature type="region of interest" description="Disordered" evidence="1">
    <location>
        <begin position="76"/>
        <end position="105"/>
    </location>
</feature>
<keyword evidence="3" id="KW-1185">Reference proteome</keyword>
<evidence type="ECO:0000256" key="1">
    <source>
        <dbReference type="SAM" id="MobiDB-lite"/>
    </source>
</evidence>
<reference evidence="2" key="1">
    <citation type="submission" date="2020-07" db="EMBL/GenBank/DDBJ databases">
        <title>The High-quality genome of the commercially important snow crab, Chionoecetes opilio.</title>
        <authorList>
            <person name="Jeong J.-H."/>
            <person name="Ryu S."/>
        </authorList>
    </citation>
    <scope>NUCLEOTIDE SEQUENCE</scope>
    <source>
        <strain evidence="2">MADBK_172401_WGS</strain>
        <tissue evidence="2">Digestive gland</tissue>
    </source>
</reference>
<organism evidence="2 3">
    <name type="scientific">Chionoecetes opilio</name>
    <name type="common">Atlantic snow crab</name>
    <name type="synonym">Cancer opilio</name>
    <dbReference type="NCBI Taxonomy" id="41210"/>
    <lineage>
        <taxon>Eukaryota</taxon>
        <taxon>Metazoa</taxon>
        <taxon>Ecdysozoa</taxon>
        <taxon>Arthropoda</taxon>
        <taxon>Crustacea</taxon>
        <taxon>Multicrustacea</taxon>
        <taxon>Malacostraca</taxon>
        <taxon>Eumalacostraca</taxon>
        <taxon>Eucarida</taxon>
        <taxon>Decapoda</taxon>
        <taxon>Pleocyemata</taxon>
        <taxon>Brachyura</taxon>
        <taxon>Eubrachyura</taxon>
        <taxon>Majoidea</taxon>
        <taxon>Majidae</taxon>
        <taxon>Chionoecetes</taxon>
    </lineage>
</organism>
<proteinExistence type="predicted"/>
<sequence length="105" mass="11177">MASQCTAQCGDIQESCPVLRPALMEQVDGIWWQHAQTQDHDTSNPTSIAPALAPSRTTDSVLCLQAVEKGCRFPSVSGTRLHSINDGSRGSGSPSQEKHSSPTPC</sequence>
<comment type="caution">
    <text evidence="2">The sequence shown here is derived from an EMBL/GenBank/DDBJ whole genome shotgun (WGS) entry which is preliminary data.</text>
</comment>